<evidence type="ECO:0000259" key="3">
    <source>
        <dbReference type="SMART" id="SM00822"/>
    </source>
</evidence>
<keyword evidence="2" id="KW-0560">Oxidoreductase</keyword>
<dbReference type="Pfam" id="PF13561">
    <property type="entry name" value="adh_short_C2"/>
    <property type="match status" value="1"/>
</dbReference>
<dbReference type="PRINTS" id="PR00081">
    <property type="entry name" value="GDHRDH"/>
</dbReference>
<dbReference type="PANTHER" id="PTHR48107">
    <property type="entry name" value="NADPH-DEPENDENT ALDEHYDE REDUCTASE-LIKE PROTEIN, CHLOROPLASTIC-RELATED"/>
    <property type="match status" value="1"/>
</dbReference>
<dbReference type="Proteomes" id="UP000184139">
    <property type="component" value="Unassembled WGS sequence"/>
</dbReference>
<dbReference type="RefSeq" id="WP_073378931.1">
    <property type="nucleotide sequence ID" value="NZ_FQXS01000036.1"/>
</dbReference>
<dbReference type="PROSITE" id="PS00061">
    <property type="entry name" value="ADH_SHORT"/>
    <property type="match status" value="1"/>
</dbReference>
<protein>
    <submittedName>
        <fullName evidence="4">3-oxoacyl-[acyl-carrier protein] reductase</fullName>
    </submittedName>
</protein>
<sequence>MDKNLAGKTAVVTGGSRGIGRAIAGRLAERGASVVFTYLQDEKSATELVATITANGGSATAICADIAVPGDIDHLFESVMASHGRLDILINNAGIAIYKFFAEFTEEDVNRIFDVNIKGVFHCCRHAARLMEDNGAIINIGSTVTRVMLPKYGAYAASKGAVEQMSKVLAKELGGRGIRVNTISPGPIDTELFRAGKTSEQIEGLAAQAPLGRIGTVDDVADVVTLLLDERAGWVTGQNILVNGGFAA</sequence>
<dbReference type="NCBIfam" id="NF005559">
    <property type="entry name" value="PRK07231.1"/>
    <property type="match status" value="1"/>
</dbReference>
<dbReference type="STRING" id="1121409.SAMN02745124_03990"/>
<dbReference type="EMBL" id="FQXS01000036">
    <property type="protein sequence ID" value="SHI10953.1"/>
    <property type="molecule type" value="Genomic_DNA"/>
</dbReference>
<dbReference type="InterPro" id="IPR020904">
    <property type="entry name" value="Sc_DH/Rdtase_CS"/>
</dbReference>
<dbReference type="OrthoDB" id="9804774at2"/>
<dbReference type="AlphaFoldDB" id="A0A1M5YHH3"/>
<dbReference type="Gene3D" id="3.40.50.720">
    <property type="entry name" value="NAD(P)-binding Rossmann-like Domain"/>
    <property type="match status" value="1"/>
</dbReference>
<evidence type="ECO:0000256" key="1">
    <source>
        <dbReference type="ARBA" id="ARBA00006484"/>
    </source>
</evidence>
<comment type="similarity">
    <text evidence="1">Belongs to the short-chain dehydrogenases/reductases (SDR) family.</text>
</comment>
<dbReference type="PRINTS" id="PR00080">
    <property type="entry name" value="SDRFAMILY"/>
</dbReference>
<evidence type="ECO:0000313" key="4">
    <source>
        <dbReference type="EMBL" id="SHI10953.1"/>
    </source>
</evidence>
<dbReference type="InterPro" id="IPR002347">
    <property type="entry name" value="SDR_fam"/>
</dbReference>
<dbReference type="FunFam" id="3.40.50.720:FF:000084">
    <property type="entry name" value="Short-chain dehydrogenase reductase"/>
    <property type="match status" value="1"/>
</dbReference>
<organism evidence="4 5">
    <name type="scientific">Desulfofustis glycolicus DSM 9705</name>
    <dbReference type="NCBI Taxonomy" id="1121409"/>
    <lineage>
        <taxon>Bacteria</taxon>
        <taxon>Pseudomonadati</taxon>
        <taxon>Thermodesulfobacteriota</taxon>
        <taxon>Desulfobulbia</taxon>
        <taxon>Desulfobulbales</taxon>
        <taxon>Desulfocapsaceae</taxon>
        <taxon>Desulfofustis</taxon>
    </lineage>
</organism>
<feature type="domain" description="Ketoreductase" evidence="3">
    <location>
        <begin position="8"/>
        <end position="191"/>
    </location>
</feature>
<accession>A0A1M5YHH3</accession>
<dbReference type="InterPro" id="IPR036291">
    <property type="entry name" value="NAD(P)-bd_dom_sf"/>
</dbReference>
<evidence type="ECO:0000313" key="5">
    <source>
        <dbReference type="Proteomes" id="UP000184139"/>
    </source>
</evidence>
<dbReference type="InterPro" id="IPR057326">
    <property type="entry name" value="KR_dom"/>
</dbReference>
<name>A0A1M5YHH3_9BACT</name>
<dbReference type="SUPFAM" id="SSF51735">
    <property type="entry name" value="NAD(P)-binding Rossmann-fold domains"/>
    <property type="match status" value="1"/>
</dbReference>
<dbReference type="PANTHER" id="PTHR48107:SF7">
    <property type="entry name" value="RE15974P"/>
    <property type="match status" value="1"/>
</dbReference>
<dbReference type="SMART" id="SM00822">
    <property type="entry name" value="PKS_KR"/>
    <property type="match status" value="1"/>
</dbReference>
<gene>
    <name evidence="4" type="ORF">SAMN02745124_03990</name>
</gene>
<proteinExistence type="inferred from homology"/>
<keyword evidence="5" id="KW-1185">Reference proteome</keyword>
<reference evidence="4 5" key="1">
    <citation type="submission" date="2016-11" db="EMBL/GenBank/DDBJ databases">
        <authorList>
            <person name="Jaros S."/>
            <person name="Januszkiewicz K."/>
            <person name="Wedrychowicz H."/>
        </authorList>
    </citation>
    <scope>NUCLEOTIDE SEQUENCE [LARGE SCALE GENOMIC DNA]</scope>
    <source>
        <strain evidence="4 5">DSM 9705</strain>
    </source>
</reference>
<evidence type="ECO:0000256" key="2">
    <source>
        <dbReference type="ARBA" id="ARBA00023002"/>
    </source>
</evidence>
<dbReference type="GO" id="GO:0016614">
    <property type="term" value="F:oxidoreductase activity, acting on CH-OH group of donors"/>
    <property type="evidence" value="ECO:0007669"/>
    <property type="project" value="UniProtKB-ARBA"/>
</dbReference>